<dbReference type="Proteomes" id="UP001055811">
    <property type="component" value="Linkage Group LG05"/>
</dbReference>
<proteinExistence type="predicted"/>
<evidence type="ECO:0000313" key="1">
    <source>
        <dbReference type="EMBL" id="KAI3737555.1"/>
    </source>
</evidence>
<accession>A0ACB9CTL9</accession>
<sequence length="145" mass="16173">MIEFTGGFTHVRDIIQWGVDYFLKPFNFTIDGINQVVVQVKNGDTTGGSSTPKYHTRELNIDQPRPAIICSSCPGLVADITAALMFVSMFLKDNTVTQRTIWADRRKRGKNATDTSQTKHLSVDNYLKVSSLKFATKSAKGKDEI</sequence>
<dbReference type="EMBL" id="CM042013">
    <property type="protein sequence ID" value="KAI3737555.1"/>
    <property type="molecule type" value="Genomic_DNA"/>
</dbReference>
<evidence type="ECO:0000313" key="2">
    <source>
        <dbReference type="Proteomes" id="UP001055811"/>
    </source>
</evidence>
<name>A0ACB9CTL9_CICIN</name>
<reference evidence="1 2" key="2">
    <citation type="journal article" date="2022" name="Mol. Ecol. Resour.">
        <title>The genomes of chicory, endive, great burdock and yacon provide insights into Asteraceae paleo-polyploidization history and plant inulin production.</title>
        <authorList>
            <person name="Fan W."/>
            <person name="Wang S."/>
            <person name="Wang H."/>
            <person name="Wang A."/>
            <person name="Jiang F."/>
            <person name="Liu H."/>
            <person name="Zhao H."/>
            <person name="Xu D."/>
            <person name="Zhang Y."/>
        </authorList>
    </citation>
    <scope>NUCLEOTIDE SEQUENCE [LARGE SCALE GENOMIC DNA]</scope>
    <source>
        <strain evidence="2">cv. Punajuju</strain>
        <tissue evidence="1">Leaves</tissue>
    </source>
</reference>
<reference evidence="2" key="1">
    <citation type="journal article" date="2022" name="Mol. Ecol. Resour.">
        <title>The genomes of chicory, endive, great burdock and yacon provide insights into Asteraceae palaeo-polyploidization history and plant inulin production.</title>
        <authorList>
            <person name="Fan W."/>
            <person name="Wang S."/>
            <person name="Wang H."/>
            <person name="Wang A."/>
            <person name="Jiang F."/>
            <person name="Liu H."/>
            <person name="Zhao H."/>
            <person name="Xu D."/>
            <person name="Zhang Y."/>
        </authorList>
    </citation>
    <scope>NUCLEOTIDE SEQUENCE [LARGE SCALE GENOMIC DNA]</scope>
    <source>
        <strain evidence="2">cv. Punajuju</strain>
    </source>
</reference>
<gene>
    <name evidence="1" type="ORF">L2E82_27561</name>
</gene>
<keyword evidence="2" id="KW-1185">Reference proteome</keyword>
<comment type="caution">
    <text evidence="1">The sequence shown here is derived from an EMBL/GenBank/DDBJ whole genome shotgun (WGS) entry which is preliminary data.</text>
</comment>
<protein>
    <submittedName>
        <fullName evidence="1">Uncharacterized protein</fullName>
    </submittedName>
</protein>
<organism evidence="1 2">
    <name type="scientific">Cichorium intybus</name>
    <name type="common">Chicory</name>
    <dbReference type="NCBI Taxonomy" id="13427"/>
    <lineage>
        <taxon>Eukaryota</taxon>
        <taxon>Viridiplantae</taxon>
        <taxon>Streptophyta</taxon>
        <taxon>Embryophyta</taxon>
        <taxon>Tracheophyta</taxon>
        <taxon>Spermatophyta</taxon>
        <taxon>Magnoliopsida</taxon>
        <taxon>eudicotyledons</taxon>
        <taxon>Gunneridae</taxon>
        <taxon>Pentapetalae</taxon>
        <taxon>asterids</taxon>
        <taxon>campanulids</taxon>
        <taxon>Asterales</taxon>
        <taxon>Asteraceae</taxon>
        <taxon>Cichorioideae</taxon>
        <taxon>Cichorieae</taxon>
        <taxon>Cichoriinae</taxon>
        <taxon>Cichorium</taxon>
    </lineage>
</organism>